<sequence>MKNITRARWGAGLACLGFVLAGMTGAQAVLPDSTFEGNDGNLVVNTAGNIDWANVPGRSTGVDRDPGRTDNSFGQGTKEDDPATTVVTGSIPPNKNDLTRFYEASEQAANGDIFLYLAWERLVNIGNANLDFEISKNPTAGFTSASTGDVDLNRTAGDLLVTYDFAGSGTPTIGLNTWLTAGNGDSADDCFAANTLPCWGENKNLTNPPAGVPPVAEAAVNTVSVTEPIAGGTLGIGLFGEAAINLTDAGVFEEGECEAFGSAFVKSRSSSSFPAELKDFIAPVPVNISNCGSITINKVTQDEPVPGTKSFDYTTTNLTPASFSLVNGGSQAYNGLAAGTYSVTEGAQTAPWSFVSLVCSTATGVTITGQQVSIVLGPGQNVTCTYTNKFTKGQPSITTAQDLIPNDNLTLSGGIGTPTGTVTFNLYSPSDATCAGTPAYTQTVNVSNGTAATTNTTFHATAEGTWRWASSYSGDAFNDPATSACGVEQFTIDNSVP</sequence>
<keyword evidence="2" id="KW-1185">Reference proteome</keyword>
<gene>
    <name evidence="1" type="ORF">ABIC98_003876</name>
</gene>
<organism evidence="1 2">
    <name type="scientific">Arthrobacter nitrophenolicus</name>
    <dbReference type="NCBI Taxonomy" id="683150"/>
    <lineage>
        <taxon>Bacteria</taxon>
        <taxon>Bacillati</taxon>
        <taxon>Actinomycetota</taxon>
        <taxon>Actinomycetes</taxon>
        <taxon>Micrococcales</taxon>
        <taxon>Micrococcaceae</taxon>
        <taxon>Arthrobacter</taxon>
    </lineage>
</organism>
<accession>A0ACC6TKC3</accession>
<name>A0ACC6TKC3_9MICC</name>
<evidence type="ECO:0000313" key="1">
    <source>
        <dbReference type="EMBL" id="MET3774204.1"/>
    </source>
</evidence>
<comment type="caution">
    <text evidence="1">The sequence shown here is derived from an EMBL/GenBank/DDBJ whole genome shotgun (WGS) entry which is preliminary data.</text>
</comment>
<dbReference type="Proteomes" id="UP001549207">
    <property type="component" value="Unassembled WGS sequence"/>
</dbReference>
<protein>
    <submittedName>
        <fullName evidence="1">Uncharacterized protein</fullName>
    </submittedName>
</protein>
<reference evidence="1" key="1">
    <citation type="submission" date="2024-06" db="EMBL/GenBank/DDBJ databases">
        <title>Genomic Encyclopedia of Type Strains, Phase IV (KMG-IV): sequencing the most valuable type-strain genomes for metagenomic binning, comparative biology and taxonomic classification.</title>
        <authorList>
            <person name="Goeker M."/>
        </authorList>
    </citation>
    <scope>NUCLEOTIDE SEQUENCE</scope>
    <source>
        <strain evidence="1">SJCon</strain>
    </source>
</reference>
<proteinExistence type="predicted"/>
<evidence type="ECO:0000313" key="2">
    <source>
        <dbReference type="Proteomes" id="UP001549207"/>
    </source>
</evidence>
<dbReference type="EMBL" id="JBEPNJ010000023">
    <property type="protein sequence ID" value="MET3774204.1"/>
    <property type="molecule type" value="Genomic_DNA"/>
</dbReference>